<keyword evidence="5 6" id="KW-0411">Iron-sulfur</keyword>
<evidence type="ECO:0000256" key="3">
    <source>
        <dbReference type="ARBA" id="ARBA00022840"/>
    </source>
</evidence>
<name>A0ABS4G2D7_9CLOT</name>
<feature type="binding site" evidence="6">
    <location>
        <begin position="38"/>
        <end position="45"/>
    </location>
    <ligand>
        <name>ATP</name>
        <dbReference type="ChEBI" id="CHEBI:30616"/>
    </ligand>
</feature>
<dbReference type="InterPro" id="IPR019591">
    <property type="entry name" value="Mrp/NBP35_ATP-bd"/>
</dbReference>
<dbReference type="CDD" id="cd02037">
    <property type="entry name" value="Mrp_NBP35"/>
    <property type="match status" value="1"/>
</dbReference>
<dbReference type="PANTHER" id="PTHR42961:SF2">
    <property type="entry name" value="IRON-SULFUR PROTEIN NUBPL"/>
    <property type="match status" value="1"/>
</dbReference>
<evidence type="ECO:0000256" key="2">
    <source>
        <dbReference type="ARBA" id="ARBA00022741"/>
    </source>
</evidence>
<dbReference type="Gene3D" id="3.40.50.300">
    <property type="entry name" value="P-loop containing nucleotide triphosphate hydrolases"/>
    <property type="match status" value="1"/>
</dbReference>
<evidence type="ECO:0000256" key="4">
    <source>
        <dbReference type="ARBA" id="ARBA00023004"/>
    </source>
</evidence>
<evidence type="ECO:0000256" key="1">
    <source>
        <dbReference type="ARBA" id="ARBA00022723"/>
    </source>
</evidence>
<dbReference type="InterPro" id="IPR044304">
    <property type="entry name" value="NUBPL-like"/>
</dbReference>
<evidence type="ECO:0000313" key="7">
    <source>
        <dbReference type="EMBL" id="MBP1918712.1"/>
    </source>
</evidence>
<accession>A0ABS4G2D7</accession>
<keyword evidence="3 6" id="KW-0067">ATP-binding</keyword>
<comment type="caution">
    <text evidence="7">The sequence shown here is derived from an EMBL/GenBank/DDBJ whole genome shotgun (WGS) entry which is preliminary data.</text>
</comment>
<dbReference type="Pfam" id="PF10609">
    <property type="entry name" value="ParA"/>
    <property type="match status" value="1"/>
</dbReference>
<keyword evidence="8" id="KW-1185">Reference proteome</keyword>
<evidence type="ECO:0000313" key="8">
    <source>
        <dbReference type="Proteomes" id="UP001519271"/>
    </source>
</evidence>
<dbReference type="PROSITE" id="PS01215">
    <property type="entry name" value="MRP"/>
    <property type="match status" value="1"/>
</dbReference>
<dbReference type="EMBL" id="JAGGKC010000007">
    <property type="protein sequence ID" value="MBP1918712.1"/>
    <property type="molecule type" value="Genomic_DNA"/>
</dbReference>
<dbReference type="InterPro" id="IPR027417">
    <property type="entry name" value="P-loop_NTPase"/>
</dbReference>
<dbReference type="PANTHER" id="PTHR42961">
    <property type="entry name" value="IRON-SULFUR PROTEIN NUBPL"/>
    <property type="match status" value="1"/>
</dbReference>
<comment type="subunit">
    <text evidence="6">Homodimer.</text>
</comment>
<dbReference type="HAMAP" id="MF_02040">
    <property type="entry name" value="Mrp_NBP35"/>
    <property type="match status" value="1"/>
</dbReference>
<gene>
    <name evidence="7" type="ORF">J2Z34_001189</name>
</gene>
<proteinExistence type="inferred from homology"/>
<sequence length="298" mass="32865">MSSCSTCASKSGCNKDIKCDFLKPKYGKIRHVVGVISGKGGVGKSSVTGILAVQLRKLGFRVGVLDGDMTGPSIPRFFGINEERTGYAPTDVKDVFKFIPVETGLGIKTISMNFMIEEEEPLLWRGPVLGNVLTQLFQDTDWGDLDYLLIDMPPGTGDIALTIMQQFPVDYLVVVSTPQDMVSMIVKKVVNMADKLEVPIKGVVQNMSYIRCFGCGEKMNVFSRNTAESQADKMGLPLLAELPIDPDFASYLEEGMAERYAATNKDYDILMEAFRNDEDEIAKRVAEAKKKSIPFLNS</sequence>
<dbReference type="Proteomes" id="UP001519271">
    <property type="component" value="Unassembled WGS sequence"/>
</dbReference>
<dbReference type="InterPro" id="IPR033756">
    <property type="entry name" value="YlxH/NBP35"/>
</dbReference>
<organism evidence="7 8">
    <name type="scientific">Youngiibacter multivorans</name>
    <dbReference type="NCBI Taxonomy" id="937251"/>
    <lineage>
        <taxon>Bacteria</taxon>
        <taxon>Bacillati</taxon>
        <taxon>Bacillota</taxon>
        <taxon>Clostridia</taxon>
        <taxon>Eubacteriales</taxon>
        <taxon>Clostridiaceae</taxon>
        <taxon>Youngiibacter</taxon>
    </lineage>
</organism>
<protein>
    <recommendedName>
        <fullName evidence="6">Iron-sulfur cluster carrier protein</fullName>
    </recommendedName>
</protein>
<keyword evidence="6" id="KW-0378">Hydrolase</keyword>
<evidence type="ECO:0000256" key="6">
    <source>
        <dbReference type="HAMAP-Rule" id="MF_02040"/>
    </source>
</evidence>
<dbReference type="SUPFAM" id="SSF52540">
    <property type="entry name" value="P-loop containing nucleoside triphosphate hydrolases"/>
    <property type="match status" value="1"/>
</dbReference>
<reference evidence="7 8" key="1">
    <citation type="submission" date="2021-03" db="EMBL/GenBank/DDBJ databases">
        <title>Genomic Encyclopedia of Type Strains, Phase IV (KMG-IV): sequencing the most valuable type-strain genomes for metagenomic binning, comparative biology and taxonomic classification.</title>
        <authorList>
            <person name="Goeker M."/>
        </authorList>
    </citation>
    <scope>NUCLEOTIDE SEQUENCE [LARGE SCALE GENOMIC DNA]</scope>
    <source>
        <strain evidence="7 8">DSM 6139</strain>
    </source>
</reference>
<keyword evidence="2 6" id="KW-0547">Nucleotide-binding</keyword>
<dbReference type="RefSeq" id="WP_209458938.1">
    <property type="nucleotide sequence ID" value="NZ_JAGGKC010000007.1"/>
</dbReference>
<keyword evidence="1 6" id="KW-0479">Metal-binding</keyword>
<keyword evidence="4 6" id="KW-0408">Iron</keyword>
<comment type="similarity">
    <text evidence="6">Belongs to the Mrp/NBP35 ATP-binding proteins family.</text>
</comment>
<evidence type="ECO:0000256" key="5">
    <source>
        <dbReference type="ARBA" id="ARBA00023014"/>
    </source>
</evidence>
<dbReference type="InterPro" id="IPR000808">
    <property type="entry name" value="Mrp-like_CS"/>
</dbReference>
<comment type="function">
    <text evidence="6">Binds and transfers iron-sulfur (Fe-S) clusters to target apoproteins. Can hydrolyze ATP.</text>
</comment>